<dbReference type="OrthoDB" id="7173460at2"/>
<evidence type="ECO:0000313" key="3">
    <source>
        <dbReference type="Proteomes" id="UP000284395"/>
    </source>
</evidence>
<keyword evidence="1" id="KW-0472">Membrane</keyword>
<dbReference type="AlphaFoldDB" id="A0A420EAI8"/>
<keyword evidence="1" id="KW-0812">Transmembrane</keyword>
<evidence type="ECO:0000256" key="1">
    <source>
        <dbReference type="SAM" id="Phobius"/>
    </source>
</evidence>
<dbReference type="RefSeq" id="WP_120325851.1">
    <property type="nucleotide sequence ID" value="NZ_RAPF01000012.1"/>
</dbReference>
<keyword evidence="1" id="KW-1133">Transmembrane helix</keyword>
<dbReference type="InterPro" id="IPR009838">
    <property type="entry name" value="T4SS_TraL"/>
</dbReference>
<dbReference type="Proteomes" id="UP000284395">
    <property type="component" value="Unassembled WGS sequence"/>
</dbReference>
<sequence length="94" mass="10829">MNEYTILKHLDDPELIGLWTFDEFLVMSVPFFVGIISGHVVIGIGISMLSWFGYRKIRAGREIRWIIHYGYWNLPGGFFGLKIVPPSHFRVMAG</sequence>
<dbReference type="NCBIfam" id="TIGR02762">
    <property type="entry name" value="TraL_TIGR"/>
    <property type="match status" value="1"/>
</dbReference>
<name>A0A420EAI8_9SPHN</name>
<reference evidence="2 3" key="1">
    <citation type="submission" date="2018-09" db="EMBL/GenBank/DDBJ databases">
        <title>Altererythrobacter spongiae sp. nov., isolated from a marine sponge.</title>
        <authorList>
            <person name="Zhuang L."/>
            <person name="Luo L."/>
        </authorList>
    </citation>
    <scope>NUCLEOTIDE SEQUENCE [LARGE SCALE GENOMIC DNA]</scope>
    <source>
        <strain evidence="2 3">HN-Y73</strain>
    </source>
</reference>
<evidence type="ECO:0000313" key="2">
    <source>
        <dbReference type="EMBL" id="RKF17698.1"/>
    </source>
</evidence>
<dbReference type="Pfam" id="PF07178">
    <property type="entry name" value="TraL"/>
    <property type="match status" value="1"/>
</dbReference>
<organism evidence="2 3">
    <name type="scientific">Altericroceibacterium spongiae</name>
    <dbReference type="NCBI Taxonomy" id="2320269"/>
    <lineage>
        <taxon>Bacteria</taxon>
        <taxon>Pseudomonadati</taxon>
        <taxon>Pseudomonadota</taxon>
        <taxon>Alphaproteobacteria</taxon>
        <taxon>Sphingomonadales</taxon>
        <taxon>Erythrobacteraceae</taxon>
        <taxon>Altericroceibacterium</taxon>
    </lineage>
</organism>
<accession>A0A420EAI8</accession>
<protein>
    <submittedName>
        <fullName evidence="2">Type IV conjugative transfer system protein TraL</fullName>
    </submittedName>
</protein>
<keyword evidence="3" id="KW-1185">Reference proteome</keyword>
<proteinExistence type="predicted"/>
<feature type="transmembrane region" description="Helical" evidence="1">
    <location>
        <begin position="31"/>
        <end position="54"/>
    </location>
</feature>
<dbReference type="GO" id="GO:0019867">
    <property type="term" value="C:outer membrane"/>
    <property type="evidence" value="ECO:0007669"/>
    <property type="project" value="InterPro"/>
</dbReference>
<gene>
    <name evidence="2" type="primary">traL</name>
    <name evidence="2" type="ORF">D6851_15675</name>
</gene>
<comment type="caution">
    <text evidence="2">The sequence shown here is derived from an EMBL/GenBank/DDBJ whole genome shotgun (WGS) entry which is preliminary data.</text>
</comment>
<dbReference type="EMBL" id="RAPF01000012">
    <property type="protein sequence ID" value="RKF17698.1"/>
    <property type="molecule type" value="Genomic_DNA"/>
</dbReference>